<dbReference type="GeneID" id="36345773"/>
<proteinExistence type="predicted"/>
<sequence>MFSQQQLIGSFFKNAAGFLFVATATVLNESADKNITLWCRSSKLPACMHMRYQLRHVTQVNYLMNEMSVLSAHSLQAKASLHIFNLVSSKSLHT</sequence>
<dbReference type="KEGG" id="egl:EGR_10058"/>
<evidence type="ECO:0000313" key="2">
    <source>
        <dbReference type="Proteomes" id="UP000019149"/>
    </source>
</evidence>
<comment type="caution">
    <text evidence="1">The sequence shown here is derived from an EMBL/GenBank/DDBJ whole genome shotgun (WGS) entry which is preliminary data.</text>
</comment>
<evidence type="ECO:0000313" key="1">
    <source>
        <dbReference type="EMBL" id="EUB55091.1"/>
    </source>
</evidence>
<gene>
    <name evidence="1" type="ORF">EGR_10058</name>
</gene>
<name>W6U3F5_ECHGR</name>
<keyword evidence="2" id="KW-1185">Reference proteome</keyword>
<organism evidence="1 2">
    <name type="scientific">Echinococcus granulosus</name>
    <name type="common">Hydatid tapeworm</name>
    <dbReference type="NCBI Taxonomy" id="6210"/>
    <lineage>
        <taxon>Eukaryota</taxon>
        <taxon>Metazoa</taxon>
        <taxon>Spiralia</taxon>
        <taxon>Lophotrochozoa</taxon>
        <taxon>Platyhelminthes</taxon>
        <taxon>Cestoda</taxon>
        <taxon>Eucestoda</taxon>
        <taxon>Cyclophyllidea</taxon>
        <taxon>Taeniidae</taxon>
        <taxon>Echinococcus</taxon>
        <taxon>Echinococcus granulosus group</taxon>
    </lineage>
</organism>
<dbReference type="AlphaFoldDB" id="W6U3F5"/>
<dbReference type="Proteomes" id="UP000019149">
    <property type="component" value="Unassembled WGS sequence"/>
</dbReference>
<dbReference type="CTD" id="36345773"/>
<reference evidence="1 2" key="1">
    <citation type="journal article" date="2013" name="Nat. Genet.">
        <title>The genome of the hydatid tapeworm Echinococcus granulosus.</title>
        <authorList>
            <person name="Zheng H."/>
            <person name="Zhang W."/>
            <person name="Zhang L."/>
            <person name="Zhang Z."/>
            <person name="Li J."/>
            <person name="Lu G."/>
            <person name="Zhu Y."/>
            <person name="Wang Y."/>
            <person name="Huang Y."/>
            <person name="Liu J."/>
            <person name="Kang H."/>
            <person name="Chen J."/>
            <person name="Wang L."/>
            <person name="Chen A."/>
            <person name="Yu S."/>
            <person name="Gao Z."/>
            <person name="Jin L."/>
            <person name="Gu W."/>
            <person name="Wang Z."/>
            <person name="Zhao L."/>
            <person name="Shi B."/>
            <person name="Wen H."/>
            <person name="Lin R."/>
            <person name="Jones M.K."/>
            <person name="Brejova B."/>
            <person name="Vinar T."/>
            <person name="Zhao G."/>
            <person name="McManus D.P."/>
            <person name="Chen Z."/>
            <person name="Zhou Y."/>
            <person name="Wang S."/>
        </authorList>
    </citation>
    <scope>NUCLEOTIDE SEQUENCE [LARGE SCALE GENOMIC DNA]</scope>
</reference>
<dbReference type="RefSeq" id="XP_024346287.1">
    <property type="nucleotide sequence ID" value="XM_024499307.1"/>
</dbReference>
<accession>W6U3F5</accession>
<protein>
    <submittedName>
        <fullName evidence="1">Uncharacterized protein</fullName>
    </submittedName>
</protein>
<dbReference type="EMBL" id="APAU02000186">
    <property type="protein sequence ID" value="EUB55091.1"/>
    <property type="molecule type" value="Genomic_DNA"/>
</dbReference>